<feature type="chain" id="PRO_5040132997" description="Lipase" evidence="9">
    <location>
        <begin position="19"/>
        <end position="389"/>
    </location>
</feature>
<sequence>MSLKIVVAVILSVEYVYGKASIPEDGRLDFKGLATKYGLKCEEHEVVTEDGYILTMFQVPGDKTRPVLLLHGIIDTGDAYMIRGNASLVVALVKNGYDVWIGNVRGTEYSRRHKQFNPDIHMEYWNFSFHEIGLWDVSAKIDYILNKTGQTQISCIGHSQGTSAFFVLNSIRPEYNEKIKLLVALAPIAFLHYLTASPVKEAIMAWPYIYKLLKTYRKEEILGKNTLERYIFEIVCSHENAYKWCVKGLLMSVNGYDLQELEPEFWYSLVGHYPAGTSIKCFSHYQQIWTKKKFCQFDYNKDMNLAIYNSSVPPEYDLSKVTTRVALVTGANDLMAPLKGVKRLKRHLPNLVEFIVLNRETANHIDFLWGKHTNKYLFPHITNLLQKYT</sequence>
<evidence type="ECO:0000256" key="1">
    <source>
        <dbReference type="ARBA" id="ARBA00010701"/>
    </source>
</evidence>
<evidence type="ECO:0000313" key="11">
    <source>
        <dbReference type="EMBL" id="CAG9786557.1"/>
    </source>
</evidence>
<reference evidence="11" key="2">
    <citation type="submission" date="2022-10" db="EMBL/GenBank/DDBJ databases">
        <authorList>
            <consortium name="ENA_rothamsted_submissions"/>
            <consortium name="culmorum"/>
            <person name="King R."/>
        </authorList>
    </citation>
    <scope>NUCLEOTIDE SEQUENCE</scope>
</reference>
<evidence type="ECO:0000256" key="3">
    <source>
        <dbReference type="ARBA" id="ARBA00022801"/>
    </source>
</evidence>
<dbReference type="SUPFAM" id="SSF53474">
    <property type="entry name" value="alpha/beta-Hydrolases"/>
    <property type="match status" value="1"/>
</dbReference>
<dbReference type="InterPro" id="IPR025483">
    <property type="entry name" value="Lipase_euk"/>
</dbReference>
<evidence type="ECO:0000256" key="9">
    <source>
        <dbReference type="SAM" id="SignalP"/>
    </source>
</evidence>
<evidence type="ECO:0000256" key="8">
    <source>
        <dbReference type="PIRSR" id="PIRSR000862-1"/>
    </source>
</evidence>
<protein>
    <recommendedName>
        <fullName evidence="7">Lipase</fullName>
    </recommendedName>
</protein>
<reference evidence="11" key="1">
    <citation type="submission" date="2021-12" db="EMBL/GenBank/DDBJ databases">
        <authorList>
            <person name="King R."/>
        </authorList>
    </citation>
    <scope>NUCLEOTIDE SEQUENCE</scope>
</reference>
<dbReference type="InterPro" id="IPR029058">
    <property type="entry name" value="AB_hydrolase_fold"/>
</dbReference>
<evidence type="ECO:0000256" key="2">
    <source>
        <dbReference type="ARBA" id="ARBA00022729"/>
    </source>
</evidence>
<evidence type="ECO:0000259" key="10">
    <source>
        <dbReference type="Pfam" id="PF00561"/>
    </source>
</evidence>
<keyword evidence="5" id="KW-0443">Lipid metabolism</keyword>
<dbReference type="Pfam" id="PF00561">
    <property type="entry name" value="Abhydrolase_1"/>
    <property type="match status" value="1"/>
</dbReference>
<dbReference type="PANTHER" id="PTHR11005">
    <property type="entry name" value="LYSOSOMAL ACID LIPASE-RELATED"/>
    <property type="match status" value="1"/>
</dbReference>
<feature type="active site" description="Charge relay system" evidence="8">
    <location>
        <position position="333"/>
    </location>
</feature>
<dbReference type="Gene3D" id="3.40.50.1820">
    <property type="entry name" value="alpha/beta hydrolase"/>
    <property type="match status" value="1"/>
</dbReference>
<evidence type="ECO:0000256" key="7">
    <source>
        <dbReference type="PIRNR" id="PIRNR000862"/>
    </source>
</evidence>
<proteinExistence type="inferred from homology"/>
<evidence type="ECO:0000256" key="6">
    <source>
        <dbReference type="ARBA" id="ARBA00023180"/>
    </source>
</evidence>
<keyword evidence="2 9" id="KW-0732">Signal</keyword>
<dbReference type="PIRSF" id="PIRSF000862">
    <property type="entry name" value="Steryl_ester_lip"/>
    <property type="match status" value="1"/>
</dbReference>
<feature type="active site" description="Nucleophile" evidence="8">
    <location>
        <position position="159"/>
    </location>
</feature>
<name>A0A9N9W9U6_9NEOP</name>
<comment type="similarity">
    <text evidence="1 7">Belongs to the AB hydrolase superfamily. Lipase family.</text>
</comment>
<evidence type="ECO:0000313" key="12">
    <source>
        <dbReference type="Proteomes" id="UP001153714"/>
    </source>
</evidence>
<keyword evidence="6" id="KW-0325">Glycoprotein</keyword>
<evidence type="ECO:0000256" key="4">
    <source>
        <dbReference type="ARBA" id="ARBA00022963"/>
    </source>
</evidence>
<evidence type="ECO:0000256" key="5">
    <source>
        <dbReference type="ARBA" id="ARBA00023098"/>
    </source>
</evidence>
<organism evidence="11 12">
    <name type="scientific">Diatraea saccharalis</name>
    <name type="common">sugarcane borer</name>
    <dbReference type="NCBI Taxonomy" id="40085"/>
    <lineage>
        <taxon>Eukaryota</taxon>
        <taxon>Metazoa</taxon>
        <taxon>Ecdysozoa</taxon>
        <taxon>Arthropoda</taxon>
        <taxon>Hexapoda</taxon>
        <taxon>Insecta</taxon>
        <taxon>Pterygota</taxon>
        <taxon>Neoptera</taxon>
        <taxon>Endopterygota</taxon>
        <taxon>Lepidoptera</taxon>
        <taxon>Glossata</taxon>
        <taxon>Ditrysia</taxon>
        <taxon>Pyraloidea</taxon>
        <taxon>Crambidae</taxon>
        <taxon>Crambinae</taxon>
        <taxon>Diatraea</taxon>
    </lineage>
</organism>
<dbReference type="Proteomes" id="UP001153714">
    <property type="component" value="Chromosome 16"/>
</dbReference>
<dbReference type="GO" id="GO:0016042">
    <property type="term" value="P:lipid catabolic process"/>
    <property type="evidence" value="ECO:0007669"/>
    <property type="project" value="UniProtKB-KW"/>
</dbReference>
<dbReference type="GO" id="GO:0016788">
    <property type="term" value="F:hydrolase activity, acting on ester bonds"/>
    <property type="evidence" value="ECO:0007669"/>
    <property type="project" value="InterPro"/>
</dbReference>
<feature type="active site" description="Charge relay system" evidence="8">
    <location>
        <position position="364"/>
    </location>
</feature>
<dbReference type="AlphaFoldDB" id="A0A9N9W9U6"/>
<dbReference type="EMBL" id="OU893347">
    <property type="protein sequence ID" value="CAG9786557.1"/>
    <property type="molecule type" value="Genomic_DNA"/>
</dbReference>
<keyword evidence="4 7" id="KW-0442">Lipid degradation</keyword>
<feature type="domain" description="AB hydrolase-1" evidence="10">
    <location>
        <begin position="66"/>
        <end position="370"/>
    </location>
</feature>
<accession>A0A9N9W9U6</accession>
<keyword evidence="12" id="KW-1185">Reference proteome</keyword>
<keyword evidence="3 7" id="KW-0378">Hydrolase</keyword>
<dbReference type="InterPro" id="IPR000073">
    <property type="entry name" value="AB_hydrolase_1"/>
</dbReference>
<dbReference type="FunFam" id="3.40.50.1820:FF:000057">
    <property type="entry name" value="Lipase"/>
    <property type="match status" value="1"/>
</dbReference>
<gene>
    <name evidence="11" type="ORF">DIATSA_LOCUS4498</name>
</gene>
<dbReference type="OrthoDB" id="9974421at2759"/>
<feature type="signal peptide" evidence="9">
    <location>
        <begin position="1"/>
        <end position="18"/>
    </location>
</feature>